<dbReference type="InterPro" id="IPR015943">
    <property type="entry name" value="WD40/YVTN_repeat-like_dom_sf"/>
</dbReference>
<evidence type="ECO:0000256" key="1">
    <source>
        <dbReference type="ARBA" id="ARBA00008075"/>
    </source>
</evidence>
<sequence>MAGQDTHIHIVSVACSKEVRKLQGHAGPITDLQVSPKDDRHILSASRDGTVRLWDVDSEICLHIYNIKASVVCFDPTGTTFLTGGYTGDIREWSIPDLTLIQPQYSSHSILKMYGNKLQAGRIDCMRYIENNVLSKTINGKVELWNPNTLEVIQSFHIRNGANNRCRFDISMDNKFFCVGNSIGAAYIYNIESGKMVTKLYHRRSTKAIRCCAFSRDCRNVICAGEDSFIWRYDYINEETLKEWASKNYI</sequence>
<protein>
    <submittedName>
        <fullName evidence="7">Uncharacterized protein</fullName>
    </submittedName>
</protein>
<dbReference type="InterPro" id="IPR051243">
    <property type="entry name" value="PcG_WD-repeat"/>
</dbReference>
<dbReference type="SMART" id="SM00320">
    <property type="entry name" value="WD40"/>
    <property type="match status" value="3"/>
</dbReference>
<keyword evidence="3" id="KW-0677">Repeat</keyword>
<keyword evidence="4" id="KW-0805">Transcription regulation</keyword>
<evidence type="ECO:0000256" key="4">
    <source>
        <dbReference type="ARBA" id="ARBA00023015"/>
    </source>
</evidence>
<keyword evidence="8" id="KW-1185">Reference proteome</keyword>
<reference evidence="7 8" key="1">
    <citation type="submission" date="2023-04" db="EMBL/GenBank/DDBJ databases">
        <title>Genome of Basidiobolus ranarum AG-B5.</title>
        <authorList>
            <person name="Stajich J.E."/>
            <person name="Carter-House D."/>
            <person name="Gryganskyi A."/>
        </authorList>
    </citation>
    <scope>NUCLEOTIDE SEQUENCE [LARGE SCALE GENOMIC DNA]</scope>
    <source>
        <strain evidence="7 8">AG-B5</strain>
    </source>
</reference>
<comment type="similarity">
    <text evidence="1">Belongs to the WD repeat ESC family.</text>
</comment>
<comment type="caution">
    <text evidence="7">The sequence shown here is derived from an EMBL/GenBank/DDBJ whole genome shotgun (WGS) entry which is preliminary data.</text>
</comment>
<evidence type="ECO:0000313" key="8">
    <source>
        <dbReference type="Proteomes" id="UP001479436"/>
    </source>
</evidence>
<proteinExistence type="inferred from homology"/>
<dbReference type="InterPro" id="IPR001680">
    <property type="entry name" value="WD40_rpt"/>
</dbReference>
<dbReference type="PANTHER" id="PTHR10253">
    <property type="entry name" value="POLYCOMB PROTEIN"/>
    <property type="match status" value="1"/>
</dbReference>
<dbReference type="SUPFAM" id="SSF50978">
    <property type="entry name" value="WD40 repeat-like"/>
    <property type="match status" value="1"/>
</dbReference>
<name>A0ABR2WFL5_9FUNG</name>
<organism evidence="7 8">
    <name type="scientific">Basidiobolus ranarum</name>
    <dbReference type="NCBI Taxonomy" id="34480"/>
    <lineage>
        <taxon>Eukaryota</taxon>
        <taxon>Fungi</taxon>
        <taxon>Fungi incertae sedis</taxon>
        <taxon>Zoopagomycota</taxon>
        <taxon>Entomophthoromycotina</taxon>
        <taxon>Basidiobolomycetes</taxon>
        <taxon>Basidiobolales</taxon>
        <taxon>Basidiobolaceae</taxon>
        <taxon>Basidiobolus</taxon>
    </lineage>
</organism>
<gene>
    <name evidence="7" type="ORF">K7432_015862</name>
</gene>
<dbReference type="EMBL" id="JASJQH010002316">
    <property type="protein sequence ID" value="KAK9760287.1"/>
    <property type="molecule type" value="Genomic_DNA"/>
</dbReference>
<dbReference type="InterPro" id="IPR036322">
    <property type="entry name" value="WD40_repeat_dom_sf"/>
</dbReference>
<dbReference type="Proteomes" id="UP001479436">
    <property type="component" value="Unassembled WGS sequence"/>
</dbReference>
<evidence type="ECO:0000256" key="6">
    <source>
        <dbReference type="PROSITE-ProRule" id="PRU00221"/>
    </source>
</evidence>
<evidence type="ECO:0000256" key="3">
    <source>
        <dbReference type="ARBA" id="ARBA00022737"/>
    </source>
</evidence>
<keyword evidence="5" id="KW-0804">Transcription</keyword>
<dbReference type="PROSITE" id="PS50082">
    <property type="entry name" value="WD_REPEATS_2"/>
    <property type="match status" value="1"/>
</dbReference>
<dbReference type="PROSITE" id="PS00678">
    <property type="entry name" value="WD_REPEATS_1"/>
    <property type="match status" value="1"/>
</dbReference>
<dbReference type="PROSITE" id="PS50294">
    <property type="entry name" value="WD_REPEATS_REGION"/>
    <property type="match status" value="1"/>
</dbReference>
<evidence type="ECO:0000256" key="5">
    <source>
        <dbReference type="ARBA" id="ARBA00023163"/>
    </source>
</evidence>
<feature type="repeat" description="WD" evidence="6">
    <location>
        <begin position="22"/>
        <end position="64"/>
    </location>
</feature>
<keyword evidence="2 6" id="KW-0853">WD repeat</keyword>
<dbReference type="InterPro" id="IPR019775">
    <property type="entry name" value="WD40_repeat_CS"/>
</dbReference>
<accession>A0ABR2WFL5</accession>
<dbReference type="Pfam" id="PF00400">
    <property type="entry name" value="WD40"/>
    <property type="match status" value="2"/>
</dbReference>
<evidence type="ECO:0000313" key="7">
    <source>
        <dbReference type="EMBL" id="KAK9760287.1"/>
    </source>
</evidence>
<dbReference type="Gene3D" id="2.130.10.10">
    <property type="entry name" value="YVTN repeat-like/Quinoprotein amine dehydrogenase"/>
    <property type="match status" value="1"/>
</dbReference>
<evidence type="ECO:0000256" key="2">
    <source>
        <dbReference type="ARBA" id="ARBA00022574"/>
    </source>
</evidence>